<dbReference type="InterPro" id="IPR054252">
    <property type="entry name" value="Pam3_gp18"/>
</dbReference>
<gene>
    <name evidence="2" type="ORF">GNQ20_15625</name>
</gene>
<evidence type="ECO:0000313" key="2">
    <source>
        <dbReference type="EMBL" id="MUI59233.1"/>
    </source>
</evidence>
<evidence type="ECO:0000259" key="1">
    <source>
        <dbReference type="Pfam" id="PF22479"/>
    </source>
</evidence>
<name>A0A6A9K8D6_PSEAI</name>
<reference evidence="2" key="1">
    <citation type="submission" date="2019-11" db="EMBL/GenBank/DDBJ databases">
        <title>Genomes of ocular Pseudomonas aeruginosa isolates.</title>
        <authorList>
            <person name="Khan M."/>
            <person name="Rice S.A."/>
            <person name="Willcox M.D.P."/>
            <person name="Stapleton F."/>
        </authorList>
    </citation>
    <scope>NUCLEOTIDE SEQUENCE</scope>
    <source>
        <strain evidence="2">PA206</strain>
    </source>
</reference>
<proteinExistence type="predicted"/>
<organism evidence="2">
    <name type="scientific">Pseudomonas aeruginosa</name>
    <dbReference type="NCBI Taxonomy" id="287"/>
    <lineage>
        <taxon>Bacteria</taxon>
        <taxon>Pseudomonadati</taxon>
        <taxon>Pseudomonadota</taxon>
        <taxon>Gammaproteobacteria</taxon>
        <taxon>Pseudomonadales</taxon>
        <taxon>Pseudomonadaceae</taxon>
        <taxon>Pseudomonas</taxon>
    </lineage>
</organism>
<accession>A0A6A9K8D6</accession>
<comment type="caution">
    <text evidence="2">The sequence shown here is derived from an EMBL/GenBank/DDBJ whole genome shotgun (WGS) entry which is preliminary data.</text>
</comment>
<dbReference type="AlphaFoldDB" id="A0A6A9K8D6"/>
<protein>
    <recommendedName>
        <fullName evidence="1">Cyanophage baseplate Pam3 plug gp18 domain-containing protein</fullName>
    </recommendedName>
</protein>
<dbReference type="RefSeq" id="WP_057387989.1">
    <property type="nucleotide sequence ID" value="NZ_RWZX01000005.1"/>
</dbReference>
<feature type="domain" description="Cyanophage baseplate Pam3 plug gp18" evidence="1">
    <location>
        <begin position="1"/>
        <end position="99"/>
    </location>
</feature>
<sequence>MNLLPIDDSPLQEQRFEFAGQRLRLTLRYNSVGDHWGLDLFDECSQAWIAQGLVLVVGVPMLWRSSVPYYFWLTDESGAGLDPIGGQDLGSRCRLYIGEKSEVAP</sequence>
<dbReference type="Pfam" id="PF22479">
    <property type="entry name" value="Pam3_gp18"/>
    <property type="match status" value="1"/>
</dbReference>
<dbReference type="EMBL" id="WOAJ01000005">
    <property type="protein sequence ID" value="MUI59233.1"/>
    <property type="molecule type" value="Genomic_DNA"/>
</dbReference>